<organism evidence="1 2">
    <name type="scientific">Paenibacillus eucommiae</name>
    <dbReference type="NCBI Taxonomy" id="1355755"/>
    <lineage>
        <taxon>Bacteria</taxon>
        <taxon>Bacillati</taxon>
        <taxon>Bacillota</taxon>
        <taxon>Bacilli</taxon>
        <taxon>Bacillales</taxon>
        <taxon>Paenibacillaceae</taxon>
        <taxon>Paenibacillus</taxon>
    </lineage>
</organism>
<gene>
    <name evidence="1" type="ORF">J2Z66_006214</name>
</gene>
<reference evidence="1 2" key="1">
    <citation type="submission" date="2021-03" db="EMBL/GenBank/DDBJ databases">
        <title>Genomic Encyclopedia of Type Strains, Phase IV (KMG-IV): sequencing the most valuable type-strain genomes for metagenomic binning, comparative biology and taxonomic classification.</title>
        <authorList>
            <person name="Goeker M."/>
        </authorList>
    </citation>
    <scope>NUCLEOTIDE SEQUENCE [LARGE SCALE GENOMIC DNA]</scope>
    <source>
        <strain evidence="1 2">DSM 26048</strain>
    </source>
</reference>
<evidence type="ECO:0000313" key="2">
    <source>
        <dbReference type="Proteomes" id="UP001519287"/>
    </source>
</evidence>
<dbReference type="Proteomes" id="UP001519287">
    <property type="component" value="Unassembled WGS sequence"/>
</dbReference>
<dbReference type="Gene3D" id="2.60.120.260">
    <property type="entry name" value="Galactose-binding domain-like"/>
    <property type="match status" value="1"/>
</dbReference>
<comment type="caution">
    <text evidence="1">The sequence shown here is derived from an EMBL/GenBank/DDBJ whole genome shotgun (WGS) entry which is preliminary data.</text>
</comment>
<accession>A0ABS4J439</accession>
<dbReference type="EMBL" id="JAGGLB010000026">
    <property type="protein sequence ID" value="MBP1994575.1"/>
    <property type="molecule type" value="Genomic_DNA"/>
</dbReference>
<protein>
    <submittedName>
        <fullName evidence="1">Uncharacterized protein</fullName>
    </submittedName>
</protein>
<evidence type="ECO:0000313" key="1">
    <source>
        <dbReference type="EMBL" id="MBP1994575.1"/>
    </source>
</evidence>
<name>A0ABS4J439_9BACL</name>
<dbReference type="SUPFAM" id="SSF51445">
    <property type="entry name" value="(Trans)glycosidases"/>
    <property type="match status" value="1"/>
</dbReference>
<keyword evidence="2" id="KW-1185">Reference proteome</keyword>
<dbReference type="RefSeq" id="WP_209976417.1">
    <property type="nucleotide sequence ID" value="NZ_JAGGLB010000026.1"/>
</dbReference>
<dbReference type="InterPro" id="IPR008979">
    <property type="entry name" value="Galactose-bd-like_sf"/>
</dbReference>
<dbReference type="SUPFAM" id="SSF49785">
    <property type="entry name" value="Galactose-binding domain-like"/>
    <property type="match status" value="1"/>
</dbReference>
<proteinExistence type="predicted"/>
<dbReference type="Gene3D" id="3.20.20.80">
    <property type="entry name" value="Glycosidases"/>
    <property type="match status" value="1"/>
</dbReference>
<sequence length="711" mass="79563">MKRMGMKEKAVCYLVMGCLLIQMLGIGKSVHAAEEVWEVNLLKNASMEEIEGGFPASWDALNGWNNPEVAYTTETSHTGNTSVVVETYKTTNPWTSQMVNVNADTLYEASTWLKSSGIAGRGAAIKVEFFKAPEKTNENYLSGVESSFVQDVTGNWQYLSFQLKAPANAKVAYVYLRLYGTGKVYFDDASFKALKPKPMTELATDQIFYYPDQTEGNVKASLYPEGGTYGDKLADMRISNVSTGAVISETSNIRAEEQLQIKFDPRKMVLQQPYKVELTLKTSQQVVLERKEATIYRWERPAALTENGTILVDGKPFLPVIGFHVYPYEYSRVKQAGVNTVIGISTYDQSALKEALDMAYTNGLKVIVPLYQRMKVKENRESTRSIVAALKNHPAVLAWMVMDEPTGNQKSMEELVTAYTVIRSIDNVHPVYVYVYESSTDYLGNMAKVTDILGTGVYPLPKQPITEVGNVARLALSAVNGMKPVWTNVQTYSLPFSIDSTYLPNIEEVRFMTYQALLAGSKGIAYYSFHDDSWWLEASELWQGLIKFRDELQLLSELISTTKAAEDAGNQVRWALWKKGGDAYAVVINEAQEERQLSIPVPFARFHAERIYGGSALPYDGKEGQLRIKLGSQQAALYRISPVELSTSTIDKLLKQGNQLSNESYWQLHLQQVCNYIKTAVRELSSAAPDRKKVNKELSKASLELDQLTNG</sequence>
<dbReference type="InterPro" id="IPR017853">
    <property type="entry name" value="GH"/>
</dbReference>